<protein>
    <recommendedName>
        <fullName evidence="3">WD40 repeat domain-containing protein</fullName>
    </recommendedName>
</protein>
<dbReference type="RefSeq" id="WP_004071918.1">
    <property type="nucleotide sequence ID" value="NZ_VIRB01000054.1"/>
</dbReference>
<gene>
    <name evidence="1" type="ORF">FMM80_08255</name>
</gene>
<evidence type="ECO:0000313" key="2">
    <source>
        <dbReference type="Proteomes" id="UP000474104"/>
    </source>
</evidence>
<evidence type="ECO:0000313" key="1">
    <source>
        <dbReference type="EMBL" id="NDO68670.1"/>
    </source>
</evidence>
<dbReference type="InterPro" id="IPR015943">
    <property type="entry name" value="WD40/YVTN_repeat-like_dom_sf"/>
</dbReference>
<accession>A0A9X5C609</accession>
<comment type="caution">
    <text evidence="1">The sequence shown here is derived from an EMBL/GenBank/DDBJ whole genome shotgun (WGS) entry which is preliminary data.</text>
</comment>
<reference evidence="1 2" key="1">
    <citation type="submission" date="2019-07" db="EMBL/GenBank/DDBJ databases">
        <title>Draft genome sequences of 15 bacterial species constituting the stable defined intestinal microbiota of the GM15 gnotobiotic mouse model.</title>
        <authorList>
            <person name="Elie C."/>
            <person name="Mathieu A."/>
            <person name="Saliou A."/>
            <person name="Darnaud M."/>
            <person name="Leulier F."/>
            <person name="Tamellini A."/>
        </authorList>
    </citation>
    <scope>NUCLEOTIDE SEQUENCE [LARGE SCALE GENOMIC DNA]</scope>
    <source>
        <strain evidence="2">ASF 502</strain>
    </source>
</reference>
<name>A0A9X5C609_9FIRM</name>
<evidence type="ECO:0008006" key="3">
    <source>
        <dbReference type="Google" id="ProtNLM"/>
    </source>
</evidence>
<proteinExistence type="predicted"/>
<dbReference type="AlphaFoldDB" id="A0A9X5C609"/>
<dbReference type="SUPFAM" id="SSF63825">
    <property type="entry name" value="YWTD domain"/>
    <property type="match status" value="1"/>
</dbReference>
<dbReference type="Proteomes" id="UP000474104">
    <property type="component" value="Unassembled WGS sequence"/>
</dbReference>
<dbReference type="EMBL" id="VIRB01000054">
    <property type="protein sequence ID" value="NDO68670.1"/>
    <property type="molecule type" value="Genomic_DNA"/>
</dbReference>
<organism evidence="1 2">
    <name type="scientific">Schaedlerella arabinosiphila</name>
    <dbReference type="NCBI Taxonomy" id="2044587"/>
    <lineage>
        <taxon>Bacteria</taxon>
        <taxon>Bacillati</taxon>
        <taxon>Bacillota</taxon>
        <taxon>Clostridia</taxon>
        <taxon>Lachnospirales</taxon>
        <taxon>Lachnospiraceae</taxon>
        <taxon>Schaedlerella</taxon>
    </lineage>
</organism>
<dbReference type="Gene3D" id="2.130.10.10">
    <property type="entry name" value="YVTN repeat-like/Quinoprotein amine dehydrogenase"/>
    <property type="match status" value="1"/>
</dbReference>
<sequence>MKTNLNAEFSNIVVHQDSFNEEIGTATPRTIHTLAGECVGNKIYLYNMYNNCICKIDKTTGKIEVECGDNKKPYYEAYLYLKSVVYQHIICFISDKAENVLKFDTITGKKEWIHFKGNGIDFEPALYESMLYLLPVGYSEQLICIDLTDNSVKYLPTNYSVRLNRTLRVEPYIYGRPLRLDDWVYRGSNLEPCIQKFNLKTGAFEYIAVNNFNRPIRSLAFDGEHFWILSKTDGMIACWDEKRNKMLTSINLSLESQKEDMLYAACFYANGIVFILEQKGTCILELNVKEFLLESYDCGEIPGFRMVYQEKQAFAEYIRLGNDGAIYFFPFKCNGVVVKEKNGCVYFYKSETVKGLEIAVEQQMQSESTCTLNCFCKKIEMQNRNTVNETHVGTEILQDICKTSK</sequence>